<evidence type="ECO:0000313" key="2">
    <source>
        <dbReference type="EMBL" id="MBL1096382.1"/>
    </source>
</evidence>
<organism evidence="2 3">
    <name type="scientific">Streptomyces coffeae</name>
    <dbReference type="NCBI Taxonomy" id="621382"/>
    <lineage>
        <taxon>Bacteria</taxon>
        <taxon>Bacillati</taxon>
        <taxon>Actinomycetota</taxon>
        <taxon>Actinomycetes</taxon>
        <taxon>Kitasatosporales</taxon>
        <taxon>Streptomycetaceae</taxon>
        <taxon>Streptomyces</taxon>
    </lineage>
</organism>
<feature type="compositionally biased region" description="Gly residues" evidence="1">
    <location>
        <begin position="141"/>
        <end position="155"/>
    </location>
</feature>
<feature type="compositionally biased region" description="Pro residues" evidence="1">
    <location>
        <begin position="157"/>
        <end position="180"/>
    </location>
</feature>
<sequence>MRHAASRTTGRRGKAIASSAVALCLGALLSGCGGGGDGYVAAGAAGPDGERTAKAVPPKGGVKLTPLDQDDERGGQDREGDGRDRDGRGEGTADRGGTPSATASGERAGGGSGDADGSDSASHGGGRGGSGSHDRPSSGEPGEGSGSGSGSGGGSTPPAPSTPNPPKPPEPPTTPSPPSGPAALEVVGDPERAAADQRWCEKVTVRFRNTGGAPVTSGTVTFATHIIDSIGIDWATRESKEKLPAPIGAGQKKEKTWTVCVDDWRVPLGMHIETRDVAVTWKPEP</sequence>
<evidence type="ECO:0008006" key="4">
    <source>
        <dbReference type="Google" id="ProtNLM"/>
    </source>
</evidence>
<comment type="caution">
    <text evidence="2">The sequence shown here is derived from an EMBL/GenBank/DDBJ whole genome shotgun (WGS) entry which is preliminary data.</text>
</comment>
<gene>
    <name evidence="2" type="ORF">JK363_06850</name>
</gene>
<dbReference type="RefSeq" id="WP_201872460.1">
    <property type="nucleotide sequence ID" value="NZ_JAERRF010000003.1"/>
</dbReference>
<keyword evidence="3" id="KW-1185">Reference proteome</keyword>
<dbReference type="Proteomes" id="UP000634229">
    <property type="component" value="Unassembled WGS sequence"/>
</dbReference>
<name>A0ABS1N8U6_9ACTN</name>
<accession>A0ABS1N8U6</accession>
<feature type="compositionally biased region" description="Basic and acidic residues" evidence="1">
    <location>
        <begin position="72"/>
        <end position="93"/>
    </location>
</feature>
<feature type="compositionally biased region" description="Low complexity" evidence="1">
    <location>
        <begin position="95"/>
        <end position="106"/>
    </location>
</feature>
<evidence type="ECO:0000256" key="1">
    <source>
        <dbReference type="SAM" id="MobiDB-lite"/>
    </source>
</evidence>
<evidence type="ECO:0000313" key="3">
    <source>
        <dbReference type="Proteomes" id="UP000634229"/>
    </source>
</evidence>
<reference evidence="2 3" key="1">
    <citation type="submission" date="2021-01" db="EMBL/GenBank/DDBJ databases">
        <title>WGS of actinomycetes isolated from Thailand.</title>
        <authorList>
            <person name="Thawai C."/>
        </authorList>
    </citation>
    <scope>NUCLEOTIDE SEQUENCE [LARGE SCALE GENOMIC DNA]</scope>
    <source>
        <strain evidence="2 3">CA1R205</strain>
    </source>
</reference>
<dbReference type="PROSITE" id="PS51257">
    <property type="entry name" value="PROKAR_LIPOPROTEIN"/>
    <property type="match status" value="1"/>
</dbReference>
<protein>
    <recommendedName>
        <fullName evidence="4">Secreted protein</fullName>
    </recommendedName>
</protein>
<proteinExistence type="predicted"/>
<dbReference type="EMBL" id="JAERRF010000003">
    <property type="protein sequence ID" value="MBL1096382.1"/>
    <property type="molecule type" value="Genomic_DNA"/>
</dbReference>
<feature type="region of interest" description="Disordered" evidence="1">
    <location>
        <begin position="39"/>
        <end position="193"/>
    </location>
</feature>